<evidence type="ECO:0000259" key="2">
    <source>
        <dbReference type="PROSITE" id="PS51767"/>
    </source>
</evidence>
<dbReference type="SUPFAM" id="SSF50630">
    <property type="entry name" value="Acid proteases"/>
    <property type="match status" value="1"/>
</dbReference>
<comment type="similarity">
    <text evidence="1">Belongs to the peptidase A1 family.</text>
</comment>
<dbReference type="GO" id="GO:0004190">
    <property type="term" value="F:aspartic-type endopeptidase activity"/>
    <property type="evidence" value="ECO:0007669"/>
    <property type="project" value="InterPro"/>
</dbReference>
<gene>
    <name evidence="3" type="ORF">FSB_LOCUS22668</name>
</gene>
<dbReference type="PROSITE" id="PS51767">
    <property type="entry name" value="PEPTIDASE_A1"/>
    <property type="match status" value="1"/>
</dbReference>
<feature type="domain" description="Peptidase A1" evidence="2">
    <location>
        <begin position="1"/>
        <end position="240"/>
    </location>
</feature>
<protein>
    <recommendedName>
        <fullName evidence="2">Peptidase A1 domain-containing protein</fullName>
    </recommendedName>
</protein>
<organism evidence="3">
    <name type="scientific">Fagus sylvatica</name>
    <name type="common">Beechnut</name>
    <dbReference type="NCBI Taxonomy" id="28930"/>
    <lineage>
        <taxon>Eukaryota</taxon>
        <taxon>Viridiplantae</taxon>
        <taxon>Streptophyta</taxon>
        <taxon>Embryophyta</taxon>
        <taxon>Tracheophyta</taxon>
        <taxon>Spermatophyta</taxon>
        <taxon>Magnoliopsida</taxon>
        <taxon>eudicotyledons</taxon>
        <taxon>Gunneridae</taxon>
        <taxon>Pentapetalae</taxon>
        <taxon>rosids</taxon>
        <taxon>fabids</taxon>
        <taxon>Fagales</taxon>
        <taxon>Fagaceae</taxon>
        <taxon>Fagus</taxon>
    </lineage>
</organism>
<dbReference type="InterPro" id="IPR032861">
    <property type="entry name" value="TAXi_N"/>
</dbReference>
<dbReference type="AlphaFoldDB" id="A0A2N9FW01"/>
<dbReference type="PANTHER" id="PTHR13683:SF875">
    <property type="entry name" value="EUKARYOTIC ASPARTYL PROTEASE FAMILY PROTEIN"/>
    <property type="match status" value="1"/>
</dbReference>
<name>A0A2N9FW01_FAGSY</name>
<sequence>MSCSQCGGSNFFDASKSSTAELVPCNHKMCTKKDCKGQCMYNITYVDGSQTTGYYVSDQLSFDQIRGQSMIDNASSIIFGTTMSGIIQNLSSKSINGLMGFGSGSQSVFSQLASQAMTSGVFSHCLRGDAIGGGILVIGEILNNNMSDTPLVPNQKHYNINLESIVVNGQLLPIDPTTFAISKERENYGTLVGSGSSMGVLVGEAYDPFVSAITTIVQPYVTLTNVDQRQCYLVPPKFVL</sequence>
<dbReference type="EMBL" id="OIVN01001512">
    <property type="protein sequence ID" value="SPC94786.1"/>
    <property type="molecule type" value="Genomic_DNA"/>
</dbReference>
<evidence type="ECO:0000313" key="3">
    <source>
        <dbReference type="EMBL" id="SPC94786.1"/>
    </source>
</evidence>
<dbReference type="Pfam" id="PF14543">
    <property type="entry name" value="TAXi_N"/>
    <property type="match status" value="1"/>
</dbReference>
<dbReference type="InterPro" id="IPR032799">
    <property type="entry name" value="TAXi_C"/>
</dbReference>
<evidence type="ECO:0000256" key="1">
    <source>
        <dbReference type="ARBA" id="ARBA00007447"/>
    </source>
</evidence>
<proteinExistence type="inferred from homology"/>
<dbReference type="Pfam" id="PF14541">
    <property type="entry name" value="TAXi_C"/>
    <property type="match status" value="1"/>
</dbReference>
<dbReference type="InterPro" id="IPR033121">
    <property type="entry name" value="PEPTIDASE_A1"/>
</dbReference>
<dbReference type="GO" id="GO:0006508">
    <property type="term" value="P:proteolysis"/>
    <property type="evidence" value="ECO:0007669"/>
    <property type="project" value="InterPro"/>
</dbReference>
<dbReference type="InterPro" id="IPR021109">
    <property type="entry name" value="Peptidase_aspartic_dom_sf"/>
</dbReference>
<dbReference type="PANTHER" id="PTHR13683">
    <property type="entry name" value="ASPARTYL PROTEASES"/>
    <property type="match status" value="1"/>
</dbReference>
<accession>A0A2N9FW01</accession>
<dbReference type="InterPro" id="IPR001461">
    <property type="entry name" value="Aspartic_peptidase_A1"/>
</dbReference>
<reference evidence="3" key="1">
    <citation type="submission" date="2018-02" db="EMBL/GenBank/DDBJ databases">
        <authorList>
            <person name="Cohen D.B."/>
            <person name="Kent A.D."/>
        </authorList>
    </citation>
    <scope>NUCLEOTIDE SEQUENCE</scope>
</reference>
<dbReference type="Gene3D" id="2.40.70.10">
    <property type="entry name" value="Acid Proteases"/>
    <property type="match status" value="2"/>
</dbReference>